<sequence>MGHQQVNYHIIDEERSHQKSKNDFPNESSFLKPQLSSSTHNNEFLDSEILTNLSPRIDIEQMDRNKISDNYDRTARFSLPEIDSSNQYQIKNSIEKHLTPNLLYF</sequence>
<accession>A0A820Z9M6</accession>
<comment type="caution">
    <text evidence="2">The sequence shown here is derived from an EMBL/GenBank/DDBJ whole genome shotgun (WGS) entry which is preliminary data.</text>
</comment>
<gene>
    <name evidence="2" type="ORF">OVN521_LOCUS43575</name>
</gene>
<name>A0A820Z9M6_9BILA</name>
<protein>
    <submittedName>
        <fullName evidence="2">Uncharacterized protein</fullName>
    </submittedName>
</protein>
<feature type="compositionally biased region" description="Basic and acidic residues" evidence="1">
    <location>
        <begin position="10"/>
        <end position="24"/>
    </location>
</feature>
<evidence type="ECO:0000313" key="2">
    <source>
        <dbReference type="EMBL" id="CAF4559353.1"/>
    </source>
</evidence>
<feature type="compositionally biased region" description="Polar residues" evidence="1">
    <location>
        <begin position="25"/>
        <end position="42"/>
    </location>
</feature>
<reference evidence="2" key="1">
    <citation type="submission" date="2021-02" db="EMBL/GenBank/DDBJ databases">
        <authorList>
            <person name="Nowell W R."/>
        </authorList>
    </citation>
    <scope>NUCLEOTIDE SEQUENCE</scope>
</reference>
<feature type="region of interest" description="Disordered" evidence="1">
    <location>
        <begin position="1"/>
        <end position="42"/>
    </location>
</feature>
<proteinExistence type="predicted"/>
<evidence type="ECO:0000313" key="3">
    <source>
        <dbReference type="Proteomes" id="UP000663866"/>
    </source>
</evidence>
<dbReference type="Proteomes" id="UP000663866">
    <property type="component" value="Unassembled WGS sequence"/>
</dbReference>
<organism evidence="2 3">
    <name type="scientific">Rotaria magnacalcarata</name>
    <dbReference type="NCBI Taxonomy" id="392030"/>
    <lineage>
        <taxon>Eukaryota</taxon>
        <taxon>Metazoa</taxon>
        <taxon>Spiralia</taxon>
        <taxon>Gnathifera</taxon>
        <taxon>Rotifera</taxon>
        <taxon>Eurotatoria</taxon>
        <taxon>Bdelloidea</taxon>
        <taxon>Philodinida</taxon>
        <taxon>Philodinidae</taxon>
        <taxon>Rotaria</taxon>
    </lineage>
</organism>
<dbReference type="AlphaFoldDB" id="A0A820Z9M6"/>
<evidence type="ECO:0000256" key="1">
    <source>
        <dbReference type="SAM" id="MobiDB-lite"/>
    </source>
</evidence>
<keyword evidence="3" id="KW-1185">Reference proteome</keyword>
<dbReference type="EMBL" id="CAJOBG010062822">
    <property type="protein sequence ID" value="CAF4559353.1"/>
    <property type="molecule type" value="Genomic_DNA"/>
</dbReference>